<evidence type="ECO:0000256" key="10">
    <source>
        <dbReference type="RuleBase" id="RU366002"/>
    </source>
</evidence>
<dbReference type="InterPro" id="IPR018422">
    <property type="entry name" value="Cation/H_exchanger_CPA1"/>
</dbReference>
<dbReference type="AlphaFoldDB" id="A0A1A8ZRQ6"/>
<dbReference type="GO" id="GO:0015385">
    <property type="term" value="F:sodium:proton antiporter activity"/>
    <property type="evidence" value="ECO:0007669"/>
    <property type="project" value="InterPro"/>
</dbReference>
<keyword evidence="5 10" id="KW-1133">Transmembrane helix</keyword>
<feature type="transmembrane region" description="Helical" evidence="10">
    <location>
        <begin position="56"/>
        <end position="78"/>
    </location>
</feature>
<comment type="function">
    <text evidence="10">Na(+)/H(+) antiporter that extrudes sodium in exchange for external protons.</text>
</comment>
<accession>A0A1A8ZRQ6</accession>
<gene>
    <name evidence="13" type="ORF">GA0070621_2645</name>
</gene>
<proteinExistence type="inferred from homology"/>
<keyword evidence="8 10" id="KW-0472">Membrane</keyword>
<feature type="transmembrane region" description="Helical" evidence="10">
    <location>
        <begin position="181"/>
        <end position="201"/>
    </location>
</feature>
<keyword evidence="10" id="KW-0050">Antiport</keyword>
<name>A0A1A8ZRQ6_9ACTN</name>
<dbReference type="PATRIC" id="fig|299146.4.peg.2741"/>
<feature type="transmembrane region" description="Helical" evidence="10">
    <location>
        <begin position="299"/>
        <end position="323"/>
    </location>
</feature>
<feature type="transmembrane region" description="Helical" evidence="10">
    <location>
        <begin position="113"/>
        <end position="133"/>
    </location>
</feature>
<evidence type="ECO:0000313" key="14">
    <source>
        <dbReference type="Proteomes" id="UP000198765"/>
    </source>
</evidence>
<dbReference type="GO" id="GO:0005886">
    <property type="term" value="C:plasma membrane"/>
    <property type="evidence" value="ECO:0007669"/>
    <property type="project" value="UniProtKB-SubCell"/>
</dbReference>
<feature type="transmembrane region" description="Helical" evidence="10">
    <location>
        <begin position="153"/>
        <end position="175"/>
    </location>
</feature>
<evidence type="ECO:0000256" key="1">
    <source>
        <dbReference type="ARBA" id="ARBA00004651"/>
    </source>
</evidence>
<dbReference type="InterPro" id="IPR006153">
    <property type="entry name" value="Cation/H_exchanger_TM"/>
</dbReference>
<keyword evidence="9 10" id="KW-0739">Sodium transport</keyword>
<protein>
    <submittedName>
        <fullName evidence="13">Sodium/proton antiporter, CPA1 family</fullName>
    </submittedName>
</protein>
<feature type="transmembrane region" description="Helical" evidence="10">
    <location>
        <begin position="267"/>
        <end position="287"/>
    </location>
</feature>
<evidence type="ECO:0000256" key="4">
    <source>
        <dbReference type="ARBA" id="ARBA00022692"/>
    </source>
</evidence>
<dbReference type="PANTHER" id="PTHR10110:SF86">
    <property type="entry name" value="SODIUM_HYDROGEN EXCHANGER 7"/>
    <property type="match status" value="1"/>
</dbReference>
<keyword evidence="6 10" id="KW-0915">Sodium</keyword>
<organism evidence="13 14">
    <name type="scientific">Micromonospora narathiwatensis</name>
    <dbReference type="NCBI Taxonomy" id="299146"/>
    <lineage>
        <taxon>Bacteria</taxon>
        <taxon>Bacillati</taxon>
        <taxon>Actinomycetota</taxon>
        <taxon>Actinomycetes</taxon>
        <taxon>Micromonosporales</taxon>
        <taxon>Micromonosporaceae</taxon>
        <taxon>Micromonospora</taxon>
    </lineage>
</organism>
<feature type="transmembrane region" description="Helical" evidence="10">
    <location>
        <begin position="6"/>
        <end position="24"/>
    </location>
</feature>
<evidence type="ECO:0000256" key="2">
    <source>
        <dbReference type="ARBA" id="ARBA00022448"/>
    </source>
</evidence>
<evidence type="ECO:0000256" key="7">
    <source>
        <dbReference type="ARBA" id="ARBA00023065"/>
    </source>
</evidence>
<feature type="transmembrane region" description="Helical" evidence="10">
    <location>
        <begin position="402"/>
        <end position="426"/>
    </location>
</feature>
<evidence type="ECO:0000256" key="11">
    <source>
        <dbReference type="SAM" id="MobiDB-lite"/>
    </source>
</evidence>
<dbReference type="GO" id="GO:0015386">
    <property type="term" value="F:potassium:proton antiporter activity"/>
    <property type="evidence" value="ECO:0007669"/>
    <property type="project" value="TreeGrafter"/>
</dbReference>
<evidence type="ECO:0000259" key="12">
    <source>
        <dbReference type="Pfam" id="PF00999"/>
    </source>
</evidence>
<dbReference type="EMBL" id="LT594324">
    <property type="protein sequence ID" value="SBT46546.1"/>
    <property type="molecule type" value="Genomic_DNA"/>
</dbReference>
<evidence type="ECO:0000313" key="13">
    <source>
        <dbReference type="EMBL" id="SBT46546.1"/>
    </source>
</evidence>
<feature type="compositionally biased region" description="Basic and acidic residues" evidence="11">
    <location>
        <begin position="347"/>
        <end position="358"/>
    </location>
</feature>
<reference evidence="13 14" key="1">
    <citation type="submission" date="2016-06" db="EMBL/GenBank/DDBJ databases">
        <authorList>
            <person name="Kjaerup R.B."/>
            <person name="Dalgaard T.S."/>
            <person name="Juul-Madsen H.R."/>
        </authorList>
    </citation>
    <scope>NUCLEOTIDE SEQUENCE [LARGE SCALE GENOMIC DNA]</scope>
    <source>
        <strain evidence="13 14">DSM 45248</strain>
    </source>
</reference>
<dbReference type="PANTHER" id="PTHR10110">
    <property type="entry name" value="SODIUM/HYDROGEN EXCHANGER"/>
    <property type="match status" value="1"/>
</dbReference>
<keyword evidence="3 10" id="KW-1003">Cell membrane</keyword>
<dbReference type="Pfam" id="PF00999">
    <property type="entry name" value="Na_H_Exchanger"/>
    <property type="match status" value="1"/>
</dbReference>
<dbReference type="GO" id="GO:0098719">
    <property type="term" value="P:sodium ion import across plasma membrane"/>
    <property type="evidence" value="ECO:0007669"/>
    <property type="project" value="TreeGrafter"/>
</dbReference>
<evidence type="ECO:0000256" key="9">
    <source>
        <dbReference type="ARBA" id="ARBA00023201"/>
    </source>
</evidence>
<evidence type="ECO:0000256" key="8">
    <source>
        <dbReference type="ARBA" id="ARBA00023136"/>
    </source>
</evidence>
<feature type="domain" description="Cation/H+ exchanger transmembrane" evidence="12">
    <location>
        <begin position="15"/>
        <end position="427"/>
    </location>
</feature>
<feature type="transmembrane region" description="Helical" evidence="10">
    <location>
        <begin position="85"/>
        <end position="107"/>
    </location>
</feature>
<feature type="transmembrane region" description="Helical" evidence="10">
    <location>
        <begin position="213"/>
        <end position="229"/>
    </location>
</feature>
<evidence type="ECO:0000256" key="6">
    <source>
        <dbReference type="ARBA" id="ARBA00023053"/>
    </source>
</evidence>
<dbReference type="Gene3D" id="6.10.140.1330">
    <property type="match status" value="1"/>
</dbReference>
<evidence type="ECO:0000256" key="3">
    <source>
        <dbReference type="ARBA" id="ARBA00022475"/>
    </source>
</evidence>
<dbReference type="NCBIfam" id="TIGR00831">
    <property type="entry name" value="a_cpa1"/>
    <property type="match status" value="1"/>
</dbReference>
<comment type="subcellular location">
    <subcellularLocation>
        <location evidence="1 10">Cell membrane</location>
        <topology evidence="1 10">Multi-pass membrane protein</topology>
    </subcellularLocation>
</comment>
<comment type="caution">
    <text evidence="10">Lacks conserved residue(s) required for the propagation of feature annotation.</text>
</comment>
<keyword evidence="14" id="KW-1185">Reference proteome</keyword>
<feature type="transmembrane region" description="Helical" evidence="10">
    <location>
        <begin position="31"/>
        <end position="50"/>
    </location>
</feature>
<sequence>MSHQTMLLFVLAAVAVIVVVRWVASHTGLPAAALLPLIGIAYALLPGPNISLDPGLVLTIVLPPLLYSAALDSSLLGIRRNLRIVVSLSVVLVLLTAVLVGIGFHWFVAGATLAAGIAIGAAVAPPDPVAALAVGRRVNLPPKLVTIIQGEGLLNDATALTILKVAVAAAVGGGFSFPSAVGQFVLAAAGGVAVGAVVAWAVRLARPLTADPLLSNAISLATPFVAYLLGEELHVSGVLAVVIAGLIVGHHTPRLTSGASRLQTSAVWRLVDFLLEGFVFLLIGQQLPTVVRGLHQYDVSTVVAAVAVSVGVVLLLRPAWLVLTQVLPRSLHTRLGGTSDDEPDETSSTREAARAERNARRLTRREVVALSWSGTRGVISLAAIFTLPLTTDSGAPFPDRNLLLFCTFVVVLVTLVGQGLTFAPLVRAMGLRANDNDQARVRNEARSAAVEAALARLDEVAADEPDLAEAVGTTRKQLNTRLARYRGRLDLLQSAESAEVPTSPQYEAALRIRRAAIEAQREELLRWRDAGRLPDEGLRILERELDHEELLLPKRASR</sequence>
<feature type="region of interest" description="Disordered" evidence="11">
    <location>
        <begin position="334"/>
        <end position="358"/>
    </location>
</feature>
<dbReference type="Proteomes" id="UP000198765">
    <property type="component" value="Chromosome I"/>
</dbReference>
<feature type="transmembrane region" description="Helical" evidence="10">
    <location>
        <begin position="367"/>
        <end position="390"/>
    </location>
</feature>
<keyword evidence="2 10" id="KW-0813">Transport</keyword>
<feature type="transmembrane region" description="Helical" evidence="10">
    <location>
        <begin position="235"/>
        <end position="255"/>
    </location>
</feature>
<comment type="similarity">
    <text evidence="10">Belongs to the monovalent cation:proton antiporter 1 (CPA1) transporter (TC 2.A.36) family.</text>
</comment>
<dbReference type="GO" id="GO:0051453">
    <property type="term" value="P:regulation of intracellular pH"/>
    <property type="evidence" value="ECO:0007669"/>
    <property type="project" value="TreeGrafter"/>
</dbReference>
<keyword evidence="4 10" id="KW-0812">Transmembrane</keyword>
<dbReference type="InterPro" id="IPR004705">
    <property type="entry name" value="Cation/H_exchanger_CPA1_bac"/>
</dbReference>
<keyword evidence="7 10" id="KW-0406">Ion transport</keyword>
<evidence type="ECO:0000256" key="5">
    <source>
        <dbReference type="ARBA" id="ARBA00022989"/>
    </source>
</evidence>